<evidence type="ECO:0000313" key="1">
    <source>
        <dbReference type="EMBL" id="QHU28854.1"/>
    </source>
</evidence>
<dbReference type="AlphaFoldDB" id="A0A6C0LH23"/>
<proteinExistence type="predicted"/>
<reference evidence="1" key="1">
    <citation type="journal article" date="2020" name="Nature">
        <title>Giant virus diversity and host interactions through global metagenomics.</title>
        <authorList>
            <person name="Schulz F."/>
            <person name="Roux S."/>
            <person name="Paez-Espino D."/>
            <person name="Jungbluth S."/>
            <person name="Walsh D.A."/>
            <person name="Denef V.J."/>
            <person name="McMahon K.D."/>
            <person name="Konstantinidis K.T."/>
            <person name="Eloe-Fadrosh E.A."/>
            <person name="Kyrpides N.C."/>
            <person name="Woyke T."/>
        </authorList>
    </citation>
    <scope>NUCLEOTIDE SEQUENCE</scope>
    <source>
        <strain evidence="1">GVMAG-M-3300027791-30</strain>
    </source>
</reference>
<dbReference type="EMBL" id="MN740474">
    <property type="protein sequence ID" value="QHU28854.1"/>
    <property type="molecule type" value="Genomic_DNA"/>
</dbReference>
<accession>A0A6C0LH23</accession>
<sequence length="147" mass="18004">MPKRKIEVMYNPKLNKQELYSQAKEEIKEIYKSLKQSHLDKKEEEILKIYSKLDNDKDNYFRLLFFLSMYCTYFHKIKHKIDVKKLSEVQHECYKKHKFFILDIDDTHKEIFNAIVTYFNTDSTNLEPITGKILYDLYRIDVEYKKQ</sequence>
<name>A0A6C0LH23_9ZZZZ</name>
<protein>
    <submittedName>
        <fullName evidence="1">Uncharacterized protein</fullName>
    </submittedName>
</protein>
<organism evidence="1">
    <name type="scientific">viral metagenome</name>
    <dbReference type="NCBI Taxonomy" id="1070528"/>
    <lineage>
        <taxon>unclassified sequences</taxon>
        <taxon>metagenomes</taxon>
        <taxon>organismal metagenomes</taxon>
    </lineage>
</organism>